<proteinExistence type="predicted"/>
<keyword evidence="1" id="KW-1133">Transmembrane helix</keyword>
<keyword evidence="1" id="KW-0812">Transmembrane</keyword>
<keyword evidence="3" id="KW-1185">Reference proteome</keyword>
<evidence type="ECO:0000256" key="1">
    <source>
        <dbReference type="SAM" id="Phobius"/>
    </source>
</evidence>
<comment type="caution">
    <text evidence="2">The sequence shown here is derived from an EMBL/GenBank/DDBJ whole genome shotgun (WGS) entry which is preliminary data.</text>
</comment>
<gene>
    <name evidence="2" type="ORF">FB459_0125</name>
</gene>
<evidence type="ECO:0000313" key="3">
    <source>
        <dbReference type="Proteomes" id="UP000320806"/>
    </source>
</evidence>
<protein>
    <submittedName>
        <fullName evidence="2">Uncharacterized protein</fullName>
    </submittedName>
</protein>
<sequence>MFRIFALRVAAAMVAVVAGLCLVVTVLAAIVWAKGGSEADGMPALTGGFFAGFLLCLLGFWLLRRRSARVEAAFDDPADGARSGSSSTSV</sequence>
<dbReference type="Proteomes" id="UP000320806">
    <property type="component" value="Unassembled WGS sequence"/>
</dbReference>
<keyword evidence="1" id="KW-0472">Membrane</keyword>
<dbReference type="EMBL" id="VFMO01000001">
    <property type="protein sequence ID" value="TQJ12761.1"/>
    <property type="molecule type" value="Genomic_DNA"/>
</dbReference>
<name>A0A542EBR8_9MICO</name>
<organism evidence="2 3">
    <name type="scientific">Yimella lutea</name>
    <dbReference type="NCBI Taxonomy" id="587872"/>
    <lineage>
        <taxon>Bacteria</taxon>
        <taxon>Bacillati</taxon>
        <taxon>Actinomycetota</taxon>
        <taxon>Actinomycetes</taxon>
        <taxon>Micrococcales</taxon>
        <taxon>Dermacoccaceae</taxon>
        <taxon>Yimella</taxon>
    </lineage>
</organism>
<evidence type="ECO:0000313" key="2">
    <source>
        <dbReference type="EMBL" id="TQJ12761.1"/>
    </source>
</evidence>
<reference evidence="2 3" key="1">
    <citation type="submission" date="2019-06" db="EMBL/GenBank/DDBJ databases">
        <title>Sequencing the genomes of 1000 actinobacteria strains.</title>
        <authorList>
            <person name="Klenk H.-P."/>
        </authorList>
    </citation>
    <scope>NUCLEOTIDE SEQUENCE [LARGE SCALE GENOMIC DNA]</scope>
    <source>
        <strain evidence="2 3">DSM 19828</strain>
    </source>
</reference>
<accession>A0A542EBR8</accession>
<feature type="transmembrane region" description="Helical" evidence="1">
    <location>
        <begin position="44"/>
        <end position="63"/>
    </location>
</feature>
<feature type="transmembrane region" description="Helical" evidence="1">
    <location>
        <begin position="7"/>
        <end position="32"/>
    </location>
</feature>
<dbReference type="AlphaFoldDB" id="A0A542EBR8"/>